<dbReference type="Proteomes" id="UP000095280">
    <property type="component" value="Unplaced"/>
</dbReference>
<dbReference type="WBParaSite" id="maker-uti_cns_0005443-snap-gene-0.8-mRNA-1">
    <property type="protein sequence ID" value="maker-uti_cns_0005443-snap-gene-0.8-mRNA-1"/>
    <property type="gene ID" value="maker-uti_cns_0005443-snap-gene-0.8"/>
</dbReference>
<name>A0A1I8HD45_9PLAT</name>
<feature type="compositionally biased region" description="Basic residues" evidence="1">
    <location>
        <begin position="97"/>
        <end position="107"/>
    </location>
</feature>
<proteinExistence type="predicted"/>
<dbReference type="AlphaFoldDB" id="A0A1I8HD45"/>
<feature type="compositionally biased region" description="Basic residues" evidence="1">
    <location>
        <begin position="33"/>
        <end position="44"/>
    </location>
</feature>
<keyword evidence="2" id="KW-1185">Reference proteome</keyword>
<feature type="compositionally biased region" description="Basic and acidic residues" evidence="1">
    <location>
        <begin position="126"/>
        <end position="141"/>
    </location>
</feature>
<accession>A0A1I8HD45</accession>
<sequence length="269" mass="30224">MKPAAKQRQNKPQQTPKKQKQQTQTQSQPVYNKRQKSRRHRKIRPYSEPDAADVGWSPAPAPSGGDLAPGAGEDRFLPRSLREIMWLKRVAALSPKDRRRYLKSRRRTNPEVGDVAGMRRAPAKLADLRRRPGESQPRHLARVERTAQQTLLSAQYADRFGERQNKQQQEQKQKNKKKIVAEAAAAGDRQSEQEQKKANQKPRRTAGTRPSRLEPVVSEPPKSLARLKLPIINKKNKTGNASLTMKATIAGDVSAQGGGGFPLDRMLIT</sequence>
<protein>
    <submittedName>
        <fullName evidence="3 4">CG8326</fullName>
    </submittedName>
</protein>
<feature type="region of interest" description="Disordered" evidence="1">
    <location>
        <begin position="162"/>
        <end position="220"/>
    </location>
</feature>
<evidence type="ECO:0000313" key="2">
    <source>
        <dbReference type="Proteomes" id="UP000095280"/>
    </source>
</evidence>
<feature type="region of interest" description="Disordered" evidence="1">
    <location>
        <begin position="1"/>
        <end position="74"/>
    </location>
</feature>
<feature type="compositionally biased region" description="Low complexity" evidence="1">
    <location>
        <begin position="1"/>
        <end position="29"/>
    </location>
</feature>
<feature type="compositionally biased region" description="Basic and acidic residues" evidence="1">
    <location>
        <begin position="162"/>
        <end position="173"/>
    </location>
</feature>
<evidence type="ECO:0000256" key="1">
    <source>
        <dbReference type="SAM" id="MobiDB-lite"/>
    </source>
</evidence>
<organism evidence="2 3">
    <name type="scientific">Macrostomum lignano</name>
    <dbReference type="NCBI Taxonomy" id="282301"/>
    <lineage>
        <taxon>Eukaryota</taxon>
        <taxon>Metazoa</taxon>
        <taxon>Spiralia</taxon>
        <taxon>Lophotrochozoa</taxon>
        <taxon>Platyhelminthes</taxon>
        <taxon>Rhabditophora</taxon>
        <taxon>Macrostomorpha</taxon>
        <taxon>Macrostomida</taxon>
        <taxon>Macrostomidae</taxon>
        <taxon>Macrostomum</taxon>
    </lineage>
</organism>
<reference evidence="3 4" key="1">
    <citation type="submission" date="2016-11" db="UniProtKB">
        <authorList>
            <consortium name="WormBaseParasite"/>
        </authorList>
    </citation>
    <scope>IDENTIFICATION</scope>
</reference>
<feature type="region of interest" description="Disordered" evidence="1">
    <location>
        <begin position="96"/>
        <end position="141"/>
    </location>
</feature>
<evidence type="ECO:0000313" key="4">
    <source>
        <dbReference type="WBParaSite" id="maker-uti_cns_0005901-snap-gene-0.6-mRNA-1"/>
    </source>
</evidence>
<dbReference type="WBParaSite" id="maker-uti_cns_0048661-snap-gene-0.2-mRNA-1">
    <property type="protein sequence ID" value="maker-uti_cns_0048661-snap-gene-0.2-mRNA-1"/>
    <property type="gene ID" value="maker-uti_cns_0048661-snap-gene-0.2"/>
</dbReference>
<evidence type="ECO:0000313" key="3">
    <source>
        <dbReference type="WBParaSite" id="maker-uti_cns_0005443-snap-gene-0.8-mRNA-1"/>
    </source>
</evidence>
<dbReference type="WBParaSite" id="maker-uti_cns_0005901-snap-gene-0.6-mRNA-1">
    <property type="protein sequence ID" value="maker-uti_cns_0005901-snap-gene-0.6-mRNA-1"/>
    <property type="gene ID" value="maker-uti_cns_0005901-snap-gene-0.6"/>
</dbReference>